<protein>
    <submittedName>
        <fullName evidence="1">Uncharacterized protein</fullName>
    </submittedName>
</protein>
<comment type="caution">
    <text evidence="1">The sequence shown here is derived from an EMBL/GenBank/DDBJ whole genome shotgun (WGS) entry which is preliminary data.</text>
</comment>
<dbReference type="AlphaFoldDB" id="A0A830HD15"/>
<dbReference type="OrthoDB" id="565040at2759"/>
<reference evidence="1" key="1">
    <citation type="submission" date="2020-10" db="EMBL/GenBank/DDBJ databases">
        <title>Unveiling of a novel bifunctional photoreceptor, Dualchrome1, isolated from a cosmopolitan green alga.</title>
        <authorList>
            <person name="Suzuki S."/>
            <person name="Kawachi M."/>
        </authorList>
    </citation>
    <scope>NUCLEOTIDE SEQUENCE</scope>
    <source>
        <strain evidence="1">NIES 2893</strain>
    </source>
</reference>
<dbReference type="Proteomes" id="UP000660262">
    <property type="component" value="Unassembled WGS sequence"/>
</dbReference>
<dbReference type="PANTHER" id="PTHR35748:SF1">
    <property type="entry name" value="OS05G0358400 PROTEIN"/>
    <property type="match status" value="1"/>
</dbReference>
<dbReference type="EMBL" id="BNJQ01000008">
    <property type="protein sequence ID" value="GHP04552.1"/>
    <property type="molecule type" value="Genomic_DNA"/>
</dbReference>
<sequence>MDFAVFRISEFEGSGDQSQPYGVPYQFPLYGELDPANQFREIAFTSETSGRPMFTVAGFGSLLSEKSARTTFPDLENFAVAQIRGYRRVFAHRAPIFYERGIASRETREESSLSCEPTDDPESTLTVTCFDVPWSEEAVAAFVEREHEFRFNGVPYMPLKGQGTLMGTLFGVGGISRPTPGMAVLCTRYSDEEYKSVRCRGDASEFERRYGRHGVTTIWDDPVIGSEEFILPCRTYLRHCVLASQKIGNAAKDSFLDDTYLADRTTKLRIYLSRNPTILFEQPPEELAERYGG</sequence>
<organism evidence="1 2">
    <name type="scientific">Pycnococcus provasolii</name>
    <dbReference type="NCBI Taxonomy" id="41880"/>
    <lineage>
        <taxon>Eukaryota</taxon>
        <taxon>Viridiplantae</taxon>
        <taxon>Chlorophyta</taxon>
        <taxon>Pseudoscourfieldiophyceae</taxon>
        <taxon>Pseudoscourfieldiales</taxon>
        <taxon>Pycnococcaceae</taxon>
        <taxon>Pycnococcus</taxon>
    </lineage>
</organism>
<name>A0A830HD15_9CHLO</name>
<gene>
    <name evidence="1" type="ORF">PPROV_000330600</name>
</gene>
<evidence type="ECO:0000313" key="1">
    <source>
        <dbReference type="EMBL" id="GHP04552.1"/>
    </source>
</evidence>
<evidence type="ECO:0000313" key="2">
    <source>
        <dbReference type="Proteomes" id="UP000660262"/>
    </source>
</evidence>
<accession>A0A830HD15</accession>
<dbReference type="PANTHER" id="PTHR35748">
    <property type="entry name" value="OS05G0358400 PROTEIN"/>
    <property type="match status" value="1"/>
</dbReference>
<keyword evidence="2" id="KW-1185">Reference proteome</keyword>
<proteinExistence type="predicted"/>